<evidence type="ECO:0000256" key="9">
    <source>
        <dbReference type="ARBA" id="ARBA00022824"/>
    </source>
</evidence>
<evidence type="ECO:0000256" key="8">
    <source>
        <dbReference type="ARBA" id="ARBA00022692"/>
    </source>
</evidence>
<dbReference type="OrthoDB" id="4769at2759"/>
<dbReference type="AlphaFoldDB" id="A0A8K0RJ01"/>
<feature type="transmembrane region" description="Helical" evidence="15">
    <location>
        <begin position="375"/>
        <end position="396"/>
    </location>
</feature>
<evidence type="ECO:0000256" key="11">
    <source>
        <dbReference type="ARBA" id="ARBA00023136"/>
    </source>
</evidence>
<dbReference type="PANTHER" id="PTHR12989:SF10">
    <property type="entry name" value="DOL-P-GLC:GLC(2)MAN(9)GLCNAC(2)-PP-DOL ALPHA-1,2-GLUCOSYLTRANSFERASE-RELATED"/>
    <property type="match status" value="1"/>
</dbReference>
<comment type="function">
    <text evidence="13">Dol-P-Glc:Glc(2)Man(9)GlcNAc(2)-PP-Dol alpha-1,2-glucosyltransferase that operates in the biosynthetic pathway of dolichol-linked oligosaccharides, the glycan precursors employed in protein asparagine (N)-glycosylation. The assembly of dolichol-linked oligosaccharides begins on the cytosolic side of the endoplasmic reticulum membrane and finishes in its lumen. The sequential addition of sugars to dolichol pyrophosphate produces dolichol-linked oligosaccharides containing fourteen sugars, including two GlcNAcs, nine mannoses and three glucoses. Once assembled, the oligosaccharide is transferred from the lipid to nascent proteins by oligosaccharyltransferases. In the lumen of the endoplasmic reticulum, adds the third and last glucose residue from dolichyl phosphate glucose (Dol-P-Glc) onto the lipid-linked oligosaccharide intermediate Glc(2)Man(9)GlcNAc(2)-PP-Dol to produce Glc(3)Man(9)GlcNAc(2)-PP-Dol.</text>
</comment>
<evidence type="ECO:0000256" key="13">
    <source>
        <dbReference type="ARBA" id="ARBA00044727"/>
    </source>
</evidence>
<comment type="caution">
    <text evidence="16">The sequence shown here is derived from an EMBL/GenBank/DDBJ whole genome shotgun (WGS) entry which is preliminary data.</text>
</comment>
<dbReference type="UniPathway" id="UPA00378"/>
<evidence type="ECO:0000256" key="12">
    <source>
        <dbReference type="ARBA" id="ARBA00032069"/>
    </source>
</evidence>
<reference evidence="16" key="1">
    <citation type="journal article" date="2021" name="Nat. Commun.">
        <title>Genetic determinants of endophytism in the Arabidopsis root mycobiome.</title>
        <authorList>
            <person name="Mesny F."/>
            <person name="Miyauchi S."/>
            <person name="Thiergart T."/>
            <person name="Pickel B."/>
            <person name="Atanasova L."/>
            <person name="Karlsson M."/>
            <person name="Huettel B."/>
            <person name="Barry K.W."/>
            <person name="Haridas S."/>
            <person name="Chen C."/>
            <person name="Bauer D."/>
            <person name="Andreopoulos W."/>
            <person name="Pangilinan J."/>
            <person name="LaButti K."/>
            <person name="Riley R."/>
            <person name="Lipzen A."/>
            <person name="Clum A."/>
            <person name="Drula E."/>
            <person name="Henrissat B."/>
            <person name="Kohler A."/>
            <person name="Grigoriev I.V."/>
            <person name="Martin F.M."/>
            <person name="Hacquard S."/>
        </authorList>
    </citation>
    <scope>NUCLEOTIDE SEQUENCE</scope>
    <source>
        <strain evidence="16">MPI-SDFR-AT-0120</strain>
    </source>
</reference>
<evidence type="ECO:0000313" key="17">
    <source>
        <dbReference type="Proteomes" id="UP000813461"/>
    </source>
</evidence>
<evidence type="ECO:0000256" key="1">
    <source>
        <dbReference type="ARBA" id="ARBA00004477"/>
    </source>
</evidence>
<comment type="pathway">
    <text evidence="2">Protein modification; protein glycosylation.</text>
</comment>
<dbReference type="Proteomes" id="UP000813461">
    <property type="component" value="Unassembled WGS sequence"/>
</dbReference>
<keyword evidence="6" id="KW-0328">Glycosyltransferase</keyword>
<sequence length="609" mass="67093">MPGPLSFLATNNVHHHLYTFPEPLSLLPKTQMTTLLQVWALPAALLAVANISATWYNAVSKEVPEPYLVRVYKCCKNDQALMSNQDEFFHIPQAQKYCQGDYTWDPKITTPPGLYLVAKLLAPVIGCDTASLRALNVVALCLICPLSYGILRQLRAPAISQLEKSAVTKAENKASESNDSSVLSDANAALNIALFPPLFFFSALFYTDVMSTLIVLLSYNVLLKRSATSRSVFSDLSTVVVGVVALFFRQTNIFWVAIFPAGLSVIEALKGSASSTVSRRSGNPRDVLQRSWNEGAVHDCGVEDAEIQDYVFLLFSVAIAALRSPLLVLRVALPYLVLLGLFAGFVAWNGTVVLGDKSAHTATIHLPQMLYLWPYITFFSAPLLVGPAFATIAALVPKQLQAAFQIPASFSSKAKIPGILVTALFLIGAFTAVHFNTIIHPYTLADNRHYVFYVFRILRLHPATKYMAVPIYAVCAWLAFQALSFSSNNRGALEMKRDGACPTSGEASRPPVTISFIFIWLASTALSVVTAPLVEPRYFIIPWVIWRLRVQSSPASLPPEGRSAKTSYDARCGTETLWLLAINIAVTYTFIYRGFTWPSESGKVQRFLW</sequence>
<name>A0A8K0RJ01_9PLEO</name>
<keyword evidence="9" id="KW-0256">Endoplasmic reticulum</keyword>
<proteinExistence type="inferred from homology"/>
<gene>
    <name evidence="16" type="ORF">FB567DRAFT_8338</name>
</gene>
<comment type="subcellular location">
    <subcellularLocation>
        <location evidence="1">Endoplasmic reticulum membrane</location>
        <topology evidence="1">Multi-pass membrane protein</topology>
    </subcellularLocation>
</comment>
<dbReference type="Pfam" id="PF04922">
    <property type="entry name" value="DIE2_ALG10"/>
    <property type="match status" value="1"/>
</dbReference>
<feature type="transmembrane region" description="Helical" evidence="15">
    <location>
        <begin position="466"/>
        <end position="485"/>
    </location>
</feature>
<evidence type="ECO:0000256" key="10">
    <source>
        <dbReference type="ARBA" id="ARBA00022989"/>
    </source>
</evidence>
<dbReference type="EMBL" id="JAGMVJ010000001">
    <property type="protein sequence ID" value="KAH7094651.1"/>
    <property type="molecule type" value="Genomic_DNA"/>
</dbReference>
<feature type="transmembrane region" description="Helical" evidence="15">
    <location>
        <begin position="198"/>
        <end position="219"/>
    </location>
</feature>
<evidence type="ECO:0000256" key="7">
    <source>
        <dbReference type="ARBA" id="ARBA00022679"/>
    </source>
</evidence>
<feature type="transmembrane region" description="Helical" evidence="15">
    <location>
        <begin position="416"/>
        <end position="439"/>
    </location>
</feature>
<dbReference type="EC" id="2.4.1.256" evidence="4"/>
<feature type="transmembrane region" description="Helical" evidence="15">
    <location>
        <begin position="577"/>
        <end position="595"/>
    </location>
</feature>
<dbReference type="PANTHER" id="PTHR12989">
    <property type="entry name" value="ALPHA-1,2-GLUCOSYLTRANSFERASE ALG10"/>
    <property type="match status" value="1"/>
</dbReference>
<evidence type="ECO:0000256" key="2">
    <source>
        <dbReference type="ARBA" id="ARBA00004922"/>
    </source>
</evidence>
<dbReference type="GO" id="GO:0006488">
    <property type="term" value="P:dolichol-linked oligosaccharide biosynthetic process"/>
    <property type="evidence" value="ECO:0007669"/>
    <property type="project" value="InterPro"/>
</dbReference>
<evidence type="ECO:0000256" key="3">
    <source>
        <dbReference type="ARBA" id="ARBA00010600"/>
    </source>
</evidence>
<feature type="transmembrane region" description="Helical" evidence="15">
    <location>
        <begin position="231"/>
        <end position="248"/>
    </location>
</feature>
<feature type="transmembrane region" description="Helical" evidence="15">
    <location>
        <begin position="335"/>
        <end position="354"/>
    </location>
</feature>
<protein>
    <recommendedName>
        <fullName evidence="5">Dol-P-Glc:Glc(2)Man(9)GlcNAc(2)-PP-Dol alpha-1,2-glucosyltransferase</fullName>
        <ecNumber evidence="4">2.4.1.256</ecNumber>
    </recommendedName>
    <alternativeName>
        <fullName evidence="12">Asparagine-linked glycosylation protein 10</fullName>
    </alternativeName>
</protein>
<dbReference type="InterPro" id="IPR016900">
    <property type="entry name" value="Alg10"/>
</dbReference>
<feature type="transmembrane region" description="Helical" evidence="15">
    <location>
        <begin position="512"/>
        <end position="534"/>
    </location>
</feature>
<evidence type="ECO:0000256" key="14">
    <source>
        <dbReference type="ARBA" id="ARBA00048064"/>
    </source>
</evidence>
<evidence type="ECO:0000256" key="15">
    <source>
        <dbReference type="SAM" id="Phobius"/>
    </source>
</evidence>
<accession>A0A8K0RJ01</accession>
<comment type="similarity">
    <text evidence="3">Belongs to the ALG10 glucosyltransferase family.</text>
</comment>
<keyword evidence="10 15" id="KW-1133">Transmembrane helix</keyword>
<keyword evidence="11 15" id="KW-0472">Membrane</keyword>
<keyword evidence="7" id="KW-0808">Transferase</keyword>
<evidence type="ECO:0000256" key="5">
    <source>
        <dbReference type="ARBA" id="ARBA00018512"/>
    </source>
</evidence>
<evidence type="ECO:0000313" key="16">
    <source>
        <dbReference type="EMBL" id="KAH7094651.1"/>
    </source>
</evidence>
<dbReference type="GO" id="GO:0005789">
    <property type="term" value="C:endoplasmic reticulum membrane"/>
    <property type="evidence" value="ECO:0007669"/>
    <property type="project" value="UniProtKB-SubCell"/>
</dbReference>
<dbReference type="GO" id="GO:0106073">
    <property type="term" value="F:dolichyl pyrophosphate Glc2Man9GlcNAc2 alpha-1,2-glucosyltransferase activity"/>
    <property type="evidence" value="ECO:0007669"/>
    <property type="project" value="UniProtKB-EC"/>
</dbReference>
<evidence type="ECO:0000256" key="6">
    <source>
        <dbReference type="ARBA" id="ARBA00022676"/>
    </source>
</evidence>
<organism evidence="16 17">
    <name type="scientific">Paraphoma chrysanthemicola</name>
    <dbReference type="NCBI Taxonomy" id="798071"/>
    <lineage>
        <taxon>Eukaryota</taxon>
        <taxon>Fungi</taxon>
        <taxon>Dikarya</taxon>
        <taxon>Ascomycota</taxon>
        <taxon>Pezizomycotina</taxon>
        <taxon>Dothideomycetes</taxon>
        <taxon>Pleosporomycetidae</taxon>
        <taxon>Pleosporales</taxon>
        <taxon>Pleosporineae</taxon>
        <taxon>Phaeosphaeriaceae</taxon>
        <taxon>Paraphoma</taxon>
    </lineage>
</organism>
<comment type="catalytic activity">
    <reaction evidence="14">
        <text>an alpha-D-Glc-(1-&gt;3)-alpha-D-Glc-(1-&gt;3)-alpha-D-Man-(1-&gt;2)-alpha-D-Man-(1-&gt;2)-alpha-D-Man-(1-&gt;3)-[alpha-D-Man-(1-&gt;2)-alpha-D-Man-(1-&gt;3)-[alpha-D-Man-(1-&gt;2)-alpha-D-Man-(1-&gt;6)]-alpha-D-Man-(1-&gt;6)]-beta-D-Man-(1-&gt;4)-beta-D-GlcNAc-(1-&gt;4)-alpha-D-GlcNAc-diphospho-di-trans,poly-cis-dolichol + a di-trans,poly-cis-dolichyl beta-D-glucosyl phosphate = a alpha-D-Glc-(1-&gt;2)-alpha-D-Glc-(1-&gt;3)-alpha-D-Glc-(1-&gt;3)-alpha-D-Man-(1-&gt;2)-alpha-D-Man-(1-&gt;2)-alpha-D-Man-(1-&gt;3)-[alpha-D-Man-(1-&gt;2)-alpha-D-Man-(1-&gt;3)-[alpha-D-Man-(1-&gt;2)-alpha-D-Man-(1-&gt;6)]-alpha-D-Man-(1-&gt;6)]-beta-D-Man-(1-&gt;4)-beta-D-GlcNAc-(1-&gt;4)-alpha-D-GlcNAc-diphospho-di-trans,poly-cis-dolichol + a di-trans,poly-cis-dolichyl phosphate + H(+)</text>
        <dbReference type="Rhea" id="RHEA:29543"/>
        <dbReference type="Rhea" id="RHEA-COMP:19498"/>
        <dbReference type="Rhea" id="RHEA-COMP:19502"/>
        <dbReference type="Rhea" id="RHEA-COMP:19512"/>
        <dbReference type="Rhea" id="RHEA-COMP:19522"/>
        <dbReference type="ChEBI" id="CHEBI:15378"/>
        <dbReference type="ChEBI" id="CHEBI:57525"/>
        <dbReference type="ChEBI" id="CHEBI:57683"/>
        <dbReference type="ChEBI" id="CHEBI:132522"/>
        <dbReference type="ChEBI" id="CHEBI:132523"/>
        <dbReference type="EC" id="2.4.1.256"/>
    </reaction>
    <physiologicalReaction direction="left-to-right" evidence="14">
        <dbReference type="Rhea" id="RHEA:29544"/>
    </physiologicalReaction>
</comment>
<evidence type="ECO:0000256" key="4">
    <source>
        <dbReference type="ARBA" id="ARBA00011967"/>
    </source>
</evidence>
<keyword evidence="17" id="KW-1185">Reference proteome</keyword>
<keyword evidence="8 15" id="KW-0812">Transmembrane</keyword>